<dbReference type="InterPro" id="IPR033640">
    <property type="entry name" value="FAR_C"/>
</dbReference>
<keyword evidence="8 10" id="KW-0472">Membrane</keyword>
<protein>
    <recommendedName>
        <fullName evidence="10">Fatty acyl-CoA reductase</fullName>
        <ecNumber evidence="10">1.2.1.84</ecNumber>
    </recommendedName>
</protein>
<dbReference type="InterPro" id="IPR026055">
    <property type="entry name" value="FAR"/>
</dbReference>
<dbReference type="CDD" id="cd05236">
    <property type="entry name" value="FAR-N_SDR_e"/>
    <property type="match status" value="1"/>
</dbReference>
<dbReference type="SUPFAM" id="SSF51735">
    <property type="entry name" value="NAD(P)-binding Rossmann-fold domains"/>
    <property type="match status" value="1"/>
</dbReference>
<keyword evidence="13" id="KW-1185">Reference proteome</keyword>
<name>A0A9R0DJV8_SPOFR</name>
<evidence type="ECO:0000256" key="8">
    <source>
        <dbReference type="ARBA" id="ARBA00023136"/>
    </source>
</evidence>
<dbReference type="InterPro" id="IPR036291">
    <property type="entry name" value="NAD(P)-bd_dom_sf"/>
</dbReference>
<dbReference type="GeneID" id="118280723"/>
<accession>A0A9R0DJV8</accession>
<dbReference type="OrthoDB" id="429813at2759"/>
<feature type="transmembrane region" description="Helical" evidence="10">
    <location>
        <begin position="387"/>
        <end position="411"/>
    </location>
</feature>
<dbReference type="Pfam" id="PF03015">
    <property type="entry name" value="Sterile"/>
    <property type="match status" value="1"/>
</dbReference>
<dbReference type="GO" id="GO:0005777">
    <property type="term" value="C:peroxisome"/>
    <property type="evidence" value="ECO:0007669"/>
    <property type="project" value="TreeGrafter"/>
</dbReference>
<feature type="domain" description="Thioester reductase (TE)" evidence="12">
    <location>
        <begin position="46"/>
        <end position="320"/>
    </location>
</feature>
<evidence type="ECO:0000256" key="2">
    <source>
        <dbReference type="ARBA" id="ARBA00005928"/>
    </source>
</evidence>
<dbReference type="Gene3D" id="3.40.50.720">
    <property type="entry name" value="NAD(P)-binding Rossmann-like Domain"/>
    <property type="match status" value="1"/>
</dbReference>
<proteinExistence type="inferred from homology"/>
<dbReference type="PANTHER" id="PTHR11011:SF60">
    <property type="entry name" value="FATTY ACYL-COA REDUCTASE-RELATED"/>
    <property type="match status" value="1"/>
</dbReference>
<dbReference type="InterPro" id="IPR013120">
    <property type="entry name" value="FAR_NAD-bd"/>
</dbReference>
<evidence type="ECO:0000313" key="13">
    <source>
        <dbReference type="Proteomes" id="UP000829999"/>
    </source>
</evidence>
<dbReference type="PANTHER" id="PTHR11011">
    <property type="entry name" value="MALE STERILITY PROTEIN 2-RELATED"/>
    <property type="match status" value="1"/>
</dbReference>
<comment type="function">
    <text evidence="10">Catalyzes the reduction of fatty acyl-CoA to fatty alcohols.</text>
</comment>
<feature type="domain" description="Fatty acyl-CoA reductase C-terminal" evidence="11">
    <location>
        <begin position="396"/>
        <end position="488"/>
    </location>
</feature>
<dbReference type="GO" id="GO:0102965">
    <property type="term" value="F:alcohol-forming long-chain fatty acyl-CoA reductase activity"/>
    <property type="evidence" value="ECO:0007669"/>
    <property type="project" value="UniProtKB-EC"/>
</dbReference>
<dbReference type="GO" id="GO:0016020">
    <property type="term" value="C:membrane"/>
    <property type="evidence" value="ECO:0007669"/>
    <property type="project" value="UniProtKB-SubCell"/>
</dbReference>
<evidence type="ECO:0000259" key="11">
    <source>
        <dbReference type="Pfam" id="PF03015"/>
    </source>
</evidence>
<dbReference type="RefSeq" id="XP_035456945.2">
    <property type="nucleotide sequence ID" value="XM_035601052.2"/>
</dbReference>
<evidence type="ECO:0000256" key="9">
    <source>
        <dbReference type="ARBA" id="ARBA00052530"/>
    </source>
</evidence>
<comment type="subcellular location">
    <subcellularLocation>
        <location evidence="1">Membrane</location>
        <topology evidence="1">Multi-pass membrane protein</topology>
    </subcellularLocation>
</comment>
<feature type="transmembrane region" description="Helical" evidence="10">
    <location>
        <begin position="505"/>
        <end position="526"/>
    </location>
</feature>
<evidence type="ECO:0000313" key="14">
    <source>
        <dbReference type="RefSeq" id="XP_035456945.2"/>
    </source>
</evidence>
<evidence type="ECO:0000256" key="1">
    <source>
        <dbReference type="ARBA" id="ARBA00004141"/>
    </source>
</evidence>
<keyword evidence="7 10" id="KW-0443">Lipid metabolism</keyword>
<dbReference type="GO" id="GO:0035336">
    <property type="term" value="P:long-chain fatty-acyl-CoA metabolic process"/>
    <property type="evidence" value="ECO:0007669"/>
    <property type="project" value="TreeGrafter"/>
</dbReference>
<dbReference type="FunFam" id="3.40.50.720:FF:000143">
    <property type="entry name" value="Fatty acyl-CoA reductase"/>
    <property type="match status" value="1"/>
</dbReference>
<evidence type="ECO:0000256" key="4">
    <source>
        <dbReference type="ARBA" id="ARBA00022692"/>
    </source>
</evidence>
<keyword evidence="5 10" id="KW-0521">NADP</keyword>
<keyword evidence="3 10" id="KW-0444">Lipid biosynthesis</keyword>
<dbReference type="CDD" id="cd09071">
    <property type="entry name" value="FAR_C"/>
    <property type="match status" value="1"/>
</dbReference>
<keyword evidence="10" id="KW-0560">Oxidoreductase</keyword>
<dbReference type="AlphaFoldDB" id="A0A9R0DJV8"/>
<evidence type="ECO:0000256" key="3">
    <source>
        <dbReference type="ARBA" id="ARBA00022516"/>
    </source>
</evidence>
<evidence type="ECO:0000256" key="6">
    <source>
        <dbReference type="ARBA" id="ARBA00022989"/>
    </source>
</evidence>
<dbReference type="Proteomes" id="UP000829999">
    <property type="component" value="Chromosome 16"/>
</dbReference>
<comment type="catalytic activity">
    <reaction evidence="9 10">
        <text>a long-chain fatty acyl-CoA + 2 NADPH + 2 H(+) = a long-chain primary fatty alcohol + 2 NADP(+) + CoA</text>
        <dbReference type="Rhea" id="RHEA:52716"/>
        <dbReference type="ChEBI" id="CHEBI:15378"/>
        <dbReference type="ChEBI" id="CHEBI:57287"/>
        <dbReference type="ChEBI" id="CHEBI:57783"/>
        <dbReference type="ChEBI" id="CHEBI:58349"/>
        <dbReference type="ChEBI" id="CHEBI:77396"/>
        <dbReference type="ChEBI" id="CHEBI:83139"/>
        <dbReference type="EC" id="1.2.1.84"/>
    </reaction>
</comment>
<evidence type="ECO:0000256" key="5">
    <source>
        <dbReference type="ARBA" id="ARBA00022857"/>
    </source>
</evidence>
<comment type="similarity">
    <text evidence="2 10">Belongs to the fatty acyl-CoA reductase family.</text>
</comment>
<organism evidence="13 14">
    <name type="scientific">Spodoptera frugiperda</name>
    <name type="common">Fall armyworm</name>
    <dbReference type="NCBI Taxonomy" id="7108"/>
    <lineage>
        <taxon>Eukaryota</taxon>
        <taxon>Metazoa</taxon>
        <taxon>Ecdysozoa</taxon>
        <taxon>Arthropoda</taxon>
        <taxon>Hexapoda</taxon>
        <taxon>Insecta</taxon>
        <taxon>Pterygota</taxon>
        <taxon>Neoptera</taxon>
        <taxon>Endopterygota</taxon>
        <taxon>Lepidoptera</taxon>
        <taxon>Glossata</taxon>
        <taxon>Ditrysia</taxon>
        <taxon>Noctuoidea</taxon>
        <taxon>Noctuidae</taxon>
        <taxon>Amphipyrinae</taxon>
        <taxon>Spodoptera</taxon>
    </lineage>
</organism>
<keyword evidence="6 10" id="KW-1133">Transmembrane helix</keyword>
<gene>
    <name evidence="14" type="primary">LOC118280723</name>
</gene>
<sequence>MAEVDTMDPAQEYVETMLNRHKKMDDITERGDSEVQKFYEDAVVFVTGGTGFLGKQLVEKLIRSTKLSKVYVVLRPKKGKGVEERLRALIKEPVFDKLRKLQPEFASKIVPVAGDVSEPNLGISEQEWNIMATEVTIIFHLAATTRFDASIRESTLINIRGAKEALRFGKQCRNLKSYVHVSTAFANACHSRINAQVEEDFYPPPMAPDMMIDLVESVEEERLNNMTPSLIKDWPNTYCFTKAIAEEAVRAESGKLPICVVKPSIVIGAMKEPHPGWIDVSAVYGVTGAGLGKALGLMHTSMANSKVFLGLIPVDYVTNATIVAAWETAKQKSTKDENPKVYTVISSTRSPKMWSDLYKLMTDITLWKYPSPTTMAFSLYLQTRSPFLYWVYSWLFHMIPAYIADGVCSLLGRQRRFVKLYTKMSKLMSALSYFSLNNWHFADNNTEALYDNLSAADKEIFSFDIDRLNWTEFISSWVIGVRQFILKDGLVNTRYAIKKLKVLRALTYIGTAIYLFVLYKIVYFSYSMLSFAVGTVF</sequence>
<dbReference type="EC" id="1.2.1.84" evidence="10"/>
<evidence type="ECO:0000256" key="10">
    <source>
        <dbReference type="RuleBase" id="RU363097"/>
    </source>
</evidence>
<evidence type="ECO:0000256" key="7">
    <source>
        <dbReference type="ARBA" id="ARBA00023098"/>
    </source>
</evidence>
<evidence type="ECO:0000259" key="12">
    <source>
        <dbReference type="Pfam" id="PF07993"/>
    </source>
</evidence>
<reference evidence="14" key="1">
    <citation type="submission" date="2025-08" db="UniProtKB">
        <authorList>
            <consortium name="RefSeq"/>
        </authorList>
    </citation>
    <scope>IDENTIFICATION</scope>
    <source>
        <tissue evidence="14">Whole larval tissue</tissue>
    </source>
</reference>
<dbReference type="GO" id="GO:0080019">
    <property type="term" value="F:alcohol-forming very long-chain fatty acyl-CoA reductase activity"/>
    <property type="evidence" value="ECO:0007669"/>
    <property type="project" value="InterPro"/>
</dbReference>
<dbReference type="Pfam" id="PF07993">
    <property type="entry name" value="NAD_binding_4"/>
    <property type="match status" value="1"/>
</dbReference>
<keyword evidence="4 10" id="KW-0812">Transmembrane</keyword>